<organism evidence="2 3">
    <name type="scientific">Dongia rigui</name>
    <dbReference type="NCBI Taxonomy" id="940149"/>
    <lineage>
        <taxon>Bacteria</taxon>
        <taxon>Pseudomonadati</taxon>
        <taxon>Pseudomonadota</taxon>
        <taxon>Alphaproteobacteria</taxon>
        <taxon>Rhodospirillales</taxon>
        <taxon>Dongiaceae</taxon>
        <taxon>Dongia</taxon>
    </lineage>
</organism>
<proteinExistence type="predicted"/>
<keyword evidence="1" id="KW-0472">Membrane</keyword>
<gene>
    <name evidence="2" type="ORF">SMD31_05260</name>
</gene>
<reference evidence="2 3" key="1">
    <citation type="journal article" date="2013" name="Antonie Van Leeuwenhoek">
        <title>Dongia rigui sp. nov., isolated from freshwater of a large wetland in Korea.</title>
        <authorList>
            <person name="Baik K.S."/>
            <person name="Hwang Y.M."/>
            <person name="Choi J.S."/>
            <person name="Kwon J."/>
            <person name="Seong C.N."/>
        </authorList>
    </citation>
    <scope>NUCLEOTIDE SEQUENCE [LARGE SCALE GENOMIC DNA]</scope>
    <source>
        <strain evidence="2 3">04SU4-P</strain>
    </source>
</reference>
<feature type="transmembrane region" description="Helical" evidence="1">
    <location>
        <begin position="78"/>
        <end position="98"/>
    </location>
</feature>
<dbReference type="Proteomes" id="UP001271769">
    <property type="component" value="Unassembled WGS sequence"/>
</dbReference>
<feature type="transmembrane region" description="Helical" evidence="1">
    <location>
        <begin position="18"/>
        <end position="38"/>
    </location>
</feature>
<sequence length="100" mass="10982">MADLGVPMSFTGRFFLSMLLRVPLYIGAGTGLGIAEFYSWRPEYWAYEAAPFGALAILALADTAIFSDVETDRSCPAGMFFICLAMEGMAFLVCYFIANH</sequence>
<name>A0ABU5DVJ7_9PROT</name>
<protein>
    <submittedName>
        <fullName evidence="2">Uncharacterized protein</fullName>
    </submittedName>
</protein>
<evidence type="ECO:0000313" key="3">
    <source>
        <dbReference type="Proteomes" id="UP001271769"/>
    </source>
</evidence>
<dbReference type="RefSeq" id="WP_320499746.1">
    <property type="nucleotide sequence ID" value="NZ_JAXCLX010000001.1"/>
</dbReference>
<evidence type="ECO:0000313" key="2">
    <source>
        <dbReference type="EMBL" id="MDY0871315.1"/>
    </source>
</evidence>
<keyword evidence="3" id="KW-1185">Reference proteome</keyword>
<feature type="transmembrane region" description="Helical" evidence="1">
    <location>
        <begin position="44"/>
        <end position="66"/>
    </location>
</feature>
<keyword evidence="1" id="KW-1133">Transmembrane helix</keyword>
<keyword evidence="1" id="KW-0812">Transmembrane</keyword>
<evidence type="ECO:0000256" key="1">
    <source>
        <dbReference type="SAM" id="Phobius"/>
    </source>
</evidence>
<dbReference type="EMBL" id="JAXCLX010000001">
    <property type="protein sequence ID" value="MDY0871315.1"/>
    <property type="molecule type" value="Genomic_DNA"/>
</dbReference>
<comment type="caution">
    <text evidence="2">The sequence shown here is derived from an EMBL/GenBank/DDBJ whole genome shotgun (WGS) entry which is preliminary data.</text>
</comment>
<accession>A0ABU5DVJ7</accession>